<dbReference type="InterPro" id="IPR043899">
    <property type="entry name" value="DUF5789"/>
</dbReference>
<organism evidence="1 2">
    <name type="scientific">Halorhabdus utahensis (strain DSM 12940 / JCM 11049 / AX-2)</name>
    <dbReference type="NCBI Taxonomy" id="519442"/>
    <lineage>
        <taxon>Archaea</taxon>
        <taxon>Methanobacteriati</taxon>
        <taxon>Methanobacteriota</taxon>
        <taxon>Stenosarchaea group</taxon>
        <taxon>Halobacteria</taxon>
        <taxon>Halobacteriales</taxon>
        <taxon>Haloarculaceae</taxon>
        <taxon>Halorhabdus</taxon>
    </lineage>
</organism>
<keyword evidence="2" id="KW-1185">Reference proteome</keyword>
<dbReference type="Proteomes" id="UP000002071">
    <property type="component" value="Chromosome"/>
</dbReference>
<dbReference type="EMBL" id="CP001687">
    <property type="protein sequence ID" value="ACV10718.1"/>
    <property type="molecule type" value="Genomic_DNA"/>
</dbReference>
<evidence type="ECO:0000313" key="2">
    <source>
        <dbReference type="Proteomes" id="UP000002071"/>
    </source>
</evidence>
<evidence type="ECO:0000313" key="1">
    <source>
        <dbReference type="EMBL" id="ACV10718.1"/>
    </source>
</evidence>
<dbReference type="Pfam" id="PF19102">
    <property type="entry name" value="DUF5789"/>
    <property type="match status" value="1"/>
</dbReference>
<reference evidence="1 2" key="1">
    <citation type="journal article" date="2009" name="Stand. Genomic Sci.">
        <title>Complete genome sequence of Halorhabdus utahensis type strain (AX-2).</title>
        <authorList>
            <person name="Anderson I."/>
            <person name="Tindall B.J."/>
            <person name="Pomrenke H."/>
            <person name="Goker M."/>
            <person name="Lapidus A."/>
            <person name="Nolan M."/>
            <person name="Copeland A."/>
            <person name="Glavina Del Rio T."/>
            <person name="Chen F."/>
            <person name="Tice H."/>
            <person name="Cheng J.F."/>
            <person name="Lucas S."/>
            <person name="Chertkov O."/>
            <person name="Bruce D."/>
            <person name="Brettin T."/>
            <person name="Detter J.C."/>
            <person name="Han C."/>
            <person name="Goodwin L."/>
            <person name="Land M."/>
            <person name="Hauser L."/>
            <person name="Chang Y.J."/>
            <person name="Jeffries C.D."/>
            <person name="Pitluck S."/>
            <person name="Pati A."/>
            <person name="Mavromatis K."/>
            <person name="Ivanova N."/>
            <person name="Ovchinnikova G."/>
            <person name="Chen A."/>
            <person name="Palaniappan K."/>
            <person name="Chain P."/>
            <person name="Rohde M."/>
            <person name="Bristow J."/>
            <person name="Eisen J.A."/>
            <person name="Markowitz V."/>
            <person name="Hugenholtz P."/>
            <person name="Kyrpides N.C."/>
            <person name="Klenk H.P."/>
        </authorList>
    </citation>
    <scope>NUCLEOTIDE SEQUENCE [LARGE SCALE GENOMIC DNA]</scope>
    <source>
        <strain evidence="2">DSM 12940 / JCM 11049 / AX-2</strain>
    </source>
</reference>
<dbReference type="GeneID" id="8382798"/>
<dbReference type="KEGG" id="hut:Huta_0531"/>
<dbReference type="RefSeq" id="WP_015788299.1">
    <property type="nucleotide sequence ID" value="NC_013158.1"/>
</dbReference>
<accession>C7NSQ7</accession>
<protein>
    <recommendedName>
        <fullName evidence="3">DUF2795 domain-containing protein</fullName>
    </recommendedName>
</protein>
<evidence type="ECO:0008006" key="3">
    <source>
        <dbReference type="Google" id="ProtNLM"/>
    </source>
</evidence>
<dbReference type="HOGENOM" id="CLU_2091262_0_0_2"/>
<gene>
    <name evidence="1" type="ordered locus">Huta_0531</name>
</gene>
<name>C7NSQ7_HALUD</name>
<dbReference type="OrthoDB" id="317711at2157"/>
<dbReference type="AlphaFoldDB" id="C7NSQ7"/>
<dbReference type="eggNOG" id="arCOG04575">
    <property type="taxonomic scope" value="Archaea"/>
</dbReference>
<sequence>MGVRPPADDGLSEPDVIEFGIPALDARLEDVSFPATAEELRETHGDLEVPYNASGNAVSLEEVLEEIDQRSFESEQELLNATHPVFERRRAENPSGIVGQIRSLMPF</sequence>
<proteinExistence type="predicted"/>